<dbReference type="SUPFAM" id="SSF51735">
    <property type="entry name" value="NAD(P)-binding Rossmann-fold domains"/>
    <property type="match status" value="1"/>
</dbReference>
<evidence type="ECO:0000256" key="1">
    <source>
        <dbReference type="ARBA" id="ARBA00022857"/>
    </source>
</evidence>
<dbReference type="InterPro" id="IPR036291">
    <property type="entry name" value="NAD(P)-bd_dom_sf"/>
</dbReference>
<dbReference type="SMART" id="SM00829">
    <property type="entry name" value="PKS_ER"/>
    <property type="match status" value="1"/>
</dbReference>
<dbReference type="InterPro" id="IPR013154">
    <property type="entry name" value="ADH-like_N"/>
</dbReference>
<dbReference type="PANTHER" id="PTHR48106:SF18">
    <property type="entry name" value="QUINONE OXIDOREDUCTASE PIG3"/>
    <property type="match status" value="1"/>
</dbReference>
<dbReference type="GO" id="GO:0070402">
    <property type="term" value="F:NADPH binding"/>
    <property type="evidence" value="ECO:0007669"/>
    <property type="project" value="TreeGrafter"/>
</dbReference>
<dbReference type="InterPro" id="IPR014189">
    <property type="entry name" value="Quinone_OxRdtase_PIG3"/>
</dbReference>
<evidence type="ECO:0000313" key="4">
    <source>
        <dbReference type="EMBL" id="CBY18241.1"/>
    </source>
</evidence>
<keyword evidence="2" id="KW-0560">Oxidoreductase</keyword>
<dbReference type="OrthoDB" id="3509362at2759"/>
<dbReference type="CDD" id="cd05276">
    <property type="entry name" value="p53_inducible_oxidoreductase"/>
    <property type="match status" value="1"/>
</dbReference>
<dbReference type="FunCoup" id="E4X3N7">
    <property type="interactions" value="187"/>
</dbReference>
<dbReference type="SUPFAM" id="SSF50129">
    <property type="entry name" value="GroES-like"/>
    <property type="match status" value="1"/>
</dbReference>
<feature type="domain" description="Enoyl reductase (ER)" evidence="3">
    <location>
        <begin position="13"/>
        <end position="306"/>
    </location>
</feature>
<organism evidence="4">
    <name type="scientific">Oikopleura dioica</name>
    <name type="common">Tunicate</name>
    <dbReference type="NCBI Taxonomy" id="34765"/>
    <lineage>
        <taxon>Eukaryota</taxon>
        <taxon>Metazoa</taxon>
        <taxon>Chordata</taxon>
        <taxon>Tunicata</taxon>
        <taxon>Appendicularia</taxon>
        <taxon>Copelata</taxon>
        <taxon>Oikopleuridae</taxon>
        <taxon>Oikopleura</taxon>
    </lineage>
</organism>
<accession>E4X3N7</accession>
<dbReference type="InParanoid" id="E4X3N7"/>
<evidence type="ECO:0000259" key="3">
    <source>
        <dbReference type="SMART" id="SM00829"/>
    </source>
</evidence>
<dbReference type="EMBL" id="FN653023">
    <property type="protein sequence ID" value="CBY18241.1"/>
    <property type="molecule type" value="Genomic_DNA"/>
</dbReference>
<dbReference type="InterPro" id="IPR013149">
    <property type="entry name" value="ADH-like_C"/>
</dbReference>
<gene>
    <name evidence="4" type="ORF">GSOID_T00017880001</name>
</gene>
<dbReference type="Gene3D" id="3.90.180.10">
    <property type="entry name" value="Medium-chain alcohol dehydrogenases, catalytic domain"/>
    <property type="match status" value="2"/>
</dbReference>
<reference evidence="4" key="1">
    <citation type="journal article" date="2010" name="Science">
        <title>Plasticity of animal genome architecture unmasked by rapid evolution of a pelagic tunicate.</title>
        <authorList>
            <person name="Denoeud F."/>
            <person name="Henriet S."/>
            <person name="Mungpakdee S."/>
            <person name="Aury J.M."/>
            <person name="Da Silva C."/>
            <person name="Brinkmann H."/>
            <person name="Mikhaleva J."/>
            <person name="Olsen L.C."/>
            <person name="Jubin C."/>
            <person name="Canestro C."/>
            <person name="Bouquet J.M."/>
            <person name="Danks G."/>
            <person name="Poulain J."/>
            <person name="Campsteijn C."/>
            <person name="Adamski M."/>
            <person name="Cross I."/>
            <person name="Yadetie F."/>
            <person name="Muffato M."/>
            <person name="Louis A."/>
            <person name="Butcher S."/>
            <person name="Tsagkogeorga G."/>
            <person name="Konrad A."/>
            <person name="Singh S."/>
            <person name="Jensen M.F."/>
            <person name="Cong E.H."/>
            <person name="Eikeseth-Otteraa H."/>
            <person name="Noel B."/>
            <person name="Anthouard V."/>
            <person name="Porcel B.M."/>
            <person name="Kachouri-Lafond R."/>
            <person name="Nishino A."/>
            <person name="Ugolini M."/>
            <person name="Chourrout P."/>
            <person name="Nishida H."/>
            <person name="Aasland R."/>
            <person name="Huzurbazar S."/>
            <person name="Westhof E."/>
            <person name="Delsuc F."/>
            <person name="Lehrach H."/>
            <person name="Reinhardt R."/>
            <person name="Weissenbach J."/>
            <person name="Roy S.W."/>
            <person name="Artiguenave F."/>
            <person name="Postlethwait J.H."/>
            <person name="Manak J.R."/>
            <person name="Thompson E.M."/>
            <person name="Jaillon O."/>
            <person name="Du Pasquier L."/>
            <person name="Boudinot P."/>
            <person name="Liberles D.A."/>
            <person name="Volff J.N."/>
            <person name="Philippe H."/>
            <person name="Lenhard B."/>
            <person name="Roest Crollius H."/>
            <person name="Wincker P."/>
            <person name="Chourrout D."/>
        </authorList>
    </citation>
    <scope>NUCLEOTIDE SEQUENCE [LARGE SCALE GENOMIC DNA]</scope>
</reference>
<dbReference type="GO" id="GO:0003960">
    <property type="term" value="F:quinone reductase (NADPH) activity"/>
    <property type="evidence" value="ECO:0007669"/>
    <property type="project" value="TreeGrafter"/>
</dbReference>
<dbReference type="InterPro" id="IPR011032">
    <property type="entry name" value="GroES-like_sf"/>
</dbReference>
<dbReference type="PANTHER" id="PTHR48106">
    <property type="entry name" value="QUINONE OXIDOREDUCTASE PIG3-RELATED"/>
    <property type="match status" value="1"/>
</dbReference>
<dbReference type="Pfam" id="PF00107">
    <property type="entry name" value="ADH_zinc_N"/>
    <property type="match status" value="1"/>
</dbReference>
<dbReference type="Pfam" id="PF08240">
    <property type="entry name" value="ADH_N"/>
    <property type="match status" value="1"/>
</dbReference>
<dbReference type="InterPro" id="IPR020843">
    <property type="entry name" value="ER"/>
</dbReference>
<dbReference type="Proteomes" id="UP000001307">
    <property type="component" value="Unassembled WGS sequence"/>
</dbReference>
<keyword evidence="5" id="KW-1185">Reference proteome</keyword>
<proteinExistence type="predicted"/>
<protein>
    <recommendedName>
        <fullName evidence="3">Enoyl reductase (ER) domain-containing protein</fullName>
    </recommendedName>
</protein>
<sequence>MRTVKAINYDSFGGADVLRVGERDLGELRPKDVRIKVAYSALNRADLLQVAGKYPNQKAPLPLGLEAAGEIESVGENVQGLKVGDRVMALLNGGGYAEMQRKELRSQRLSCLAYQLLHWVGTTQEGAKVLIHGAGSGVGTSAIQLAKLNKNSIYATAGAESKLEKATELGAIKTLNYKENDFGEEWKAEKIDVILDCVGGDYWRKNMKVLGMDGIIVLYGLMGGVNVDGPLLAMILGKRAQIRGTTLMSRSEEYKTKLVSEFWNKNKSHFVDGSMSPVIDSIYDMTDVAEAHKYMATNKSNGKILLKMNL</sequence>
<dbReference type="GO" id="GO:0048038">
    <property type="term" value="F:quinone binding"/>
    <property type="evidence" value="ECO:0007669"/>
    <property type="project" value="TreeGrafter"/>
</dbReference>
<dbReference type="Gene3D" id="3.40.50.720">
    <property type="entry name" value="NAD(P)-binding Rossmann-like Domain"/>
    <property type="match status" value="1"/>
</dbReference>
<evidence type="ECO:0000256" key="2">
    <source>
        <dbReference type="ARBA" id="ARBA00023002"/>
    </source>
</evidence>
<name>E4X3N7_OIKDI</name>
<evidence type="ECO:0000313" key="5">
    <source>
        <dbReference type="Proteomes" id="UP000001307"/>
    </source>
</evidence>
<dbReference type="AlphaFoldDB" id="E4X3N7"/>
<keyword evidence="1" id="KW-0521">NADP</keyword>